<keyword evidence="1" id="KW-0472">Membrane</keyword>
<name>A0A0J8VDG9_9GAMM</name>
<gene>
    <name evidence="2" type="ORF">C9I94_14200</name>
</gene>
<evidence type="ECO:0000256" key="1">
    <source>
        <dbReference type="SAM" id="Phobius"/>
    </source>
</evidence>
<dbReference type="RefSeq" id="WP_048898890.1">
    <property type="nucleotide sequence ID" value="NZ_AP024852.1"/>
</dbReference>
<keyword evidence="1" id="KW-1133">Transmembrane helix</keyword>
<dbReference type="OrthoDB" id="5625885at2"/>
<dbReference type="EMBL" id="PYLZ01000007">
    <property type="protein sequence ID" value="PSW23843.1"/>
    <property type="molecule type" value="Genomic_DNA"/>
</dbReference>
<feature type="transmembrane region" description="Helical" evidence="1">
    <location>
        <begin position="41"/>
        <end position="63"/>
    </location>
</feature>
<keyword evidence="1" id="KW-0812">Transmembrane</keyword>
<accession>A0A0J8VDG9</accession>
<evidence type="ECO:0000313" key="2">
    <source>
        <dbReference type="EMBL" id="PSW23843.1"/>
    </source>
</evidence>
<reference evidence="2 3" key="1">
    <citation type="submission" date="2018-01" db="EMBL/GenBank/DDBJ databases">
        <title>Whole genome sequencing of Histamine producing bacteria.</title>
        <authorList>
            <person name="Butler K."/>
        </authorList>
    </citation>
    <scope>NUCLEOTIDE SEQUENCE [LARGE SCALE GENOMIC DNA]</scope>
    <source>
        <strain evidence="2 3">DSM 24669</strain>
    </source>
</reference>
<proteinExistence type="predicted"/>
<keyword evidence="3" id="KW-1185">Reference proteome</keyword>
<dbReference type="Pfam" id="PF11174">
    <property type="entry name" value="DUF2970"/>
    <property type="match status" value="1"/>
</dbReference>
<dbReference type="STRING" id="680026.AB733_11480"/>
<dbReference type="AlphaFoldDB" id="A0A0J8VDG9"/>
<protein>
    <submittedName>
        <fullName evidence="2">DUF2970 domain-containing protein</fullName>
    </submittedName>
</protein>
<comment type="caution">
    <text evidence="2">The sequence shown here is derived from an EMBL/GenBank/DDBJ whole genome shotgun (WGS) entry which is preliminary data.</text>
</comment>
<dbReference type="InterPro" id="IPR021344">
    <property type="entry name" value="DUF2970"/>
</dbReference>
<sequence length="69" mass="7567">MAKQDKPPMTKAFLSAVAALFGVQSDKNRQQDFAQSSPWPFILAGIIVLGCFVGFLLGVTWLVTHLEMV</sequence>
<dbReference type="Proteomes" id="UP000240481">
    <property type="component" value="Unassembled WGS sequence"/>
</dbReference>
<organism evidence="2 3">
    <name type="scientific">Photobacterium swingsii</name>
    <dbReference type="NCBI Taxonomy" id="680026"/>
    <lineage>
        <taxon>Bacteria</taxon>
        <taxon>Pseudomonadati</taxon>
        <taxon>Pseudomonadota</taxon>
        <taxon>Gammaproteobacteria</taxon>
        <taxon>Vibrionales</taxon>
        <taxon>Vibrionaceae</taxon>
        <taxon>Photobacterium</taxon>
    </lineage>
</organism>
<evidence type="ECO:0000313" key="3">
    <source>
        <dbReference type="Proteomes" id="UP000240481"/>
    </source>
</evidence>